<dbReference type="InterPro" id="IPR007563">
    <property type="entry name" value="DUF554"/>
</dbReference>
<comment type="caution">
    <text evidence="2">The sequence shown here is derived from an EMBL/GenBank/DDBJ whole genome shotgun (WGS) entry which is preliminary data.</text>
</comment>
<evidence type="ECO:0000256" key="1">
    <source>
        <dbReference type="SAM" id="Phobius"/>
    </source>
</evidence>
<feature type="transmembrane region" description="Helical" evidence="1">
    <location>
        <begin position="38"/>
        <end position="58"/>
    </location>
</feature>
<name>A0A6I3I8K0_9MICO</name>
<feature type="transmembrane region" description="Helical" evidence="1">
    <location>
        <begin position="70"/>
        <end position="90"/>
    </location>
</feature>
<dbReference type="PANTHER" id="PTHR36111">
    <property type="entry name" value="INNER MEMBRANE PROTEIN-RELATED"/>
    <property type="match status" value="1"/>
</dbReference>
<reference evidence="2 3" key="1">
    <citation type="submission" date="2019-11" db="EMBL/GenBank/DDBJ databases">
        <title>Whole genome sequencing identifies a novel species of the genus Arsenicicoccus isolated from human blood.</title>
        <authorList>
            <person name="Jeong J.H."/>
            <person name="Kweon O.J."/>
            <person name="Kim H.R."/>
            <person name="Kim T.-H."/>
            <person name="Ha S.-M."/>
            <person name="Lee M.-K."/>
        </authorList>
    </citation>
    <scope>NUCLEOTIDE SEQUENCE [LARGE SCALE GENOMIC DNA]</scope>
    <source>
        <strain evidence="2 3">MKL-02</strain>
    </source>
</reference>
<feature type="transmembrane region" description="Helical" evidence="1">
    <location>
        <begin position="243"/>
        <end position="263"/>
    </location>
</feature>
<sequence>MSAAFPGLGTVVNVVAVLLGASLGMVIGNRLPERTRSIVTDCLGLTTLLMALLSAWEVTSRSLTDAVGTGAPMLIVLGSLLVGAICGSALHIERRLEGLAAAVQRRVHRSAASGPDAAAGDGASADEERERFIEGWLTASLLFCVGPLTILGSLNDGLGRGIDQLALKSVLDGFAALAFASTFGIGVLLSAVSVAVVQGALTVVGVLLGSVLPEAHIAALTATGGLLLVAIALRLLRIREIPVGDLLPALVVAPLLTQLVVALR</sequence>
<feature type="transmembrane region" description="Helical" evidence="1">
    <location>
        <begin position="6"/>
        <end position="26"/>
    </location>
</feature>
<gene>
    <name evidence="2" type="ORF">GGG17_00960</name>
</gene>
<feature type="transmembrane region" description="Helical" evidence="1">
    <location>
        <begin position="217"/>
        <end position="236"/>
    </location>
</feature>
<keyword evidence="3" id="KW-1185">Reference proteome</keyword>
<dbReference type="AlphaFoldDB" id="A0A6I3I8K0"/>
<protein>
    <submittedName>
        <fullName evidence="2">DUF554 family protein</fullName>
    </submittedName>
</protein>
<dbReference type="Proteomes" id="UP000431092">
    <property type="component" value="Unassembled WGS sequence"/>
</dbReference>
<evidence type="ECO:0000313" key="3">
    <source>
        <dbReference type="Proteomes" id="UP000431092"/>
    </source>
</evidence>
<evidence type="ECO:0000313" key="2">
    <source>
        <dbReference type="EMBL" id="MTB70568.1"/>
    </source>
</evidence>
<keyword evidence="1" id="KW-0472">Membrane</keyword>
<dbReference type="Pfam" id="PF04474">
    <property type="entry name" value="DUF554"/>
    <property type="match status" value="1"/>
</dbReference>
<organism evidence="2 3">
    <name type="scientific">Arsenicicoccus cauae</name>
    <dbReference type="NCBI Taxonomy" id="2663847"/>
    <lineage>
        <taxon>Bacteria</taxon>
        <taxon>Bacillati</taxon>
        <taxon>Actinomycetota</taxon>
        <taxon>Actinomycetes</taxon>
        <taxon>Micrococcales</taxon>
        <taxon>Intrasporangiaceae</taxon>
        <taxon>Arsenicicoccus</taxon>
    </lineage>
</organism>
<dbReference type="RefSeq" id="WP_154591935.1">
    <property type="nucleotide sequence ID" value="NZ_WLVL01000003.1"/>
</dbReference>
<accession>A0A6I3I8K0</accession>
<proteinExistence type="predicted"/>
<dbReference type="EMBL" id="WLVL01000003">
    <property type="protein sequence ID" value="MTB70568.1"/>
    <property type="molecule type" value="Genomic_DNA"/>
</dbReference>
<feature type="transmembrane region" description="Helical" evidence="1">
    <location>
        <begin position="174"/>
        <end position="197"/>
    </location>
</feature>
<keyword evidence="1" id="KW-0812">Transmembrane</keyword>
<dbReference type="PANTHER" id="PTHR36111:SF2">
    <property type="entry name" value="INNER MEMBRANE PROTEIN"/>
    <property type="match status" value="1"/>
</dbReference>
<keyword evidence="1" id="KW-1133">Transmembrane helix</keyword>